<dbReference type="Gene3D" id="3.90.180.10">
    <property type="entry name" value="Medium-chain alcohol dehydrogenases, catalytic domain"/>
    <property type="match status" value="1"/>
</dbReference>
<dbReference type="SUPFAM" id="SSF51735">
    <property type="entry name" value="NAD(P)-binding Rossmann-fold domains"/>
    <property type="match status" value="1"/>
</dbReference>
<dbReference type="InterPro" id="IPR036291">
    <property type="entry name" value="NAD(P)-bd_dom_sf"/>
</dbReference>
<dbReference type="AlphaFoldDB" id="A0A9D4U405"/>
<dbReference type="OrthoDB" id="4492at2759"/>
<organism evidence="4 5">
    <name type="scientific">Adiantum capillus-veneris</name>
    <name type="common">Maidenhair fern</name>
    <dbReference type="NCBI Taxonomy" id="13818"/>
    <lineage>
        <taxon>Eukaryota</taxon>
        <taxon>Viridiplantae</taxon>
        <taxon>Streptophyta</taxon>
        <taxon>Embryophyta</taxon>
        <taxon>Tracheophyta</taxon>
        <taxon>Polypodiopsida</taxon>
        <taxon>Polypodiidae</taxon>
        <taxon>Polypodiales</taxon>
        <taxon>Pteridineae</taxon>
        <taxon>Pteridaceae</taxon>
        <taxon>Vittarioideae</taxon>
        <taxon>Adiantum</taxon>
    </lineage>
</organism>
<name>A0A9D4U405_ADICA</name>
<keyword evidence="1" id="KW-0521">NADP</keyword>
<keyword evidence="2" id="KW-0560">Oxidoreductase</keyword>
<dbReference type="Pfam" id="PF08240">
    <property type="entry name" value="ADH_N"/>
    <property type="match status" value="1"/>
</dbReference>
<evidence type="ECO:0000256" key="1">
    <source>
        <dbReference type="ARBA" id="ARBA00022857"/>
    </source>
</evidence>
<sequence>MAAIDRLLWRADKPGKISDLHLVSDRLPPPSSGEVRVAIKAIGLNFADVFTCLGLYSASPKGNYTPGLEFAGLIEAVGVGVSEKQIGRKVFGITRFGAYASHINANLKYVQDVPEGWSFTEAAAFPVQGLTIIYAIRELGDMKQGQTLLLHSAAGGCGSLALGICKELKINVIGTVGHANKVHHLISRWGPDFLPEDRIILRKGGNKIFKEQLLSVLSQMGSEGVDCVLDAIQGDYFHPGYEVLVRGGRYVVYGAASMTPPGNSPNWLSLAWKYLKRPVLDPLKMMSDNKSVMAFNLIWMFDKVEKMESLLQELQALNLEAPLVGETFEFQNAQAALKKLQSGLTIGKVVITC</sequence>
<dbReference type="SMART" id="SM00829">
    <property type="entry name" value="PKS_ER"/>
    <property type="match status" value="1"/>
</dbReference>
<evidence type="ECO:0000313" key="4">
    <source>
        <dbReference type="EMBL" id="KAI5061206.1"/>
    </source>
</evidence>
<dbReference type="InterPro" id="IPR011032">
    <property type="entry name" value="GroES-like_sf"/>
</dbReference>
<feature type="domain" description="Enoyl reductase (ER)" evidence="3">
    <location>
        <begin position="15"/>
        <end position="351"/>
    </location>
</feature>
<dbReference type="Pfam" id="PF13602">
    <property type="entry name" value="ADH_zinc_N_2"/>
    <property type="match status" value="1"/>
</dbReference>
<dbReference type="GO" id="GO:0016651">
    <property type="term" value="F:oxidoreductase activity, acting on NAD(P)H"/>
    <property type="evidence" value="ECO:0007669"/>
    <property type="project" value="TreeGrafter"/>
</dbReference>
<evidence type="ECO:0000256" key="2">
    <source>
        <dbReference type="ARBA" id="ARBA00023002"/>
    </source>
</evidence>
<evidence type="ECO:0000259" key="3">
    <source>
        <dbReference type="SMART" id="SM00829"/>
    </source>
</evidence>
<dbReference type="GO" id="GO:0070402">
    <property type="term" value="F:NADPH binding"/>
    <property type="evidence" value="ECO:0007669"/>
    <property type="project" value="TreeGrafter"/>
</dbReference>
<dbReference type="SUPFAM" id="SSF50129">
    <property type="entry name" value="GroES-like"/>
    <property type="match status" value="1"/>
</dbReference>
<comment type="caution">
    <text evidence="4">The sequence shown here is derived from an EMBL/GenBank/DDBJ whole genome shotgun (WGS) entry which is preliminary data.</text>
</comment>
<evidence type="ECO:0000313" key="5">
    <source>
        <dbReference type="Proteomes" id="UP000886520"/>
    </source>
</evidence>
<dbReference type="PANTHER" id="PTHR48106">
    <property type="entry name" value="QUINONE OXIDOREDUCTASE PIG3-RELATED"/>
    <property type="match status" value="1"/>
</dbReference>
<dbReference type="Gene3D" id="3.40.50.720">
    <property type="entry name" value="NAD(P)-binding Rossmann-like Domain"/>
    <property type="match status" value="1"/>
</dbReference>
<keyword evidence="5" id="KW-1185">Reference proteome</keyword>
<accession>A0A9D4U405</accession>
<protein>
    <recommendedName>
        <fullName evidence="3">Enoyl reductase (ER) domain-containing protein</fullName>
    </recommendedName>
</protein>
<dbReference type="Proteomes" id="UP000886520">
    <property type="component" value="Chromosome 23"/>
</dbReference>
<reference evidence="4" key="1">
    <citation type="submission" date="2021-01" db="EMBL/GenBank/DDBJ databases">
        <title>Adiantum capillus-veneris genome.</title>
        <authorList>
            <person name="Fang Y."/>
            <person name="Liao Q."/>
        </authorList>
    </citation>
    <scope>NUCLEOTIDE SEQUENCE</scope>
    <source>
        <strain evidence="4">H3</strain>
        <tissue evidence="4">Leaf</tissue>
    </source>
</reference>
<dbReference type="InterPro" id="IPR020843">
    <property type="entry name" value="ER"/>
</dbReference>
<dbReference type="InterPro" id="IPR013154">
    <property type="entry name" value="ADH-like_N"/>
</dbReference>
<proteinExistence type="predicted"/>
<gene>
    <name evidence="4" type="ORF">GOP47_0023711</name>
</gene>
<dbReference type="EMBL" id="JABFUD020000023">
    <property type="protein sequence ID" value="KAI5061206.1"/>
    <property type="molecule type" value="Genomic_DNA"/>
</dbReference>